<dbReference type="Gene3D" id="2.60.40.3710">
    <property type="match status" value="1"/>
</dbReference>
<dbReference type="SUPFAM" id="SSF82171">
    <property type="entry name" value="DPP6 N-terminal domain-like"/>
    <property type="match status" value="2"/>
</dbReference>
<protein>
    <recommendedName>
        <fullName evidence="4">SbsA Ig-like domain-containing protein</fullName>
    </recommendedName>
</protein>
<keyword evidence="1" id="KW-1133">Transmembrane helix</keyword>
<keyword evidence="1" id="KW-0472">Membrane</keyword>
<dbReference type="RefSeq" id="WP_046279949.1">
    <property type="nucleotide sequence ID" value="NZ_LATL02000009.1"/>
</dbReference>
<dbReference type="Proteomes" id="UP000033607">
    <property type="component" value="Unassembled WGS sequence"/>
</dbReference>
<dbReference type="PATRIC" id="fig|1637645.4.peg.152"/>
<evidence type="ECO:0000313" key="2">
    <source>
        <dbReference type="EMBL" id="KKD36769.1"/>
    </source>
</evidence>
<reference evidence="2 3" key="1">
    <citation type="submission" date="2015-06" db="EMBL/GenBank/DDBJ databases">
        <title>Draft genome assembly of filamentous brackish cyanobacterium Limnoraphis robusta strain CS-951.</title>
        <authorList>
            <person name="Willis A."/>
            <person name="Parks M."/>
            <person name="Burford M.A."/>
        </authorList>
    </citation>
    <scope>NUCLEOTIDE SEQUENCE [LARGE SCALE GENOMIC DNA]</scope>
    <source>
        <strain evidence="2 3">CS-951</strain>
    </source>
</reference>
<dbReference type="OrthoDB" id="475437at2"/>
<dbReference type="AlphaFoldDB" id="A0A0F5YCY3"/>
<comment type="caution">
    <text evidence="2">The sequence shown here is derived from an EMBL/GenBank/DDBJ whole genome shotgun (WGS) entry which is preliminary data.</text>
</comment>
<gene>
    <name evidence="2" type="ORF">WN50_17950</name>
</gene>
<evidence type="ECO:0000313" key="3">
    <source>
        <dbReference type="Proteomes" id="UP000033607"/>
    </source>
</evidence>
<name>A0A0F5YCY3_9CYAN</name>
<organism evidence="2 3">
    <name type="scientific">Limnoraphis robusta CS-951</name>
    <dbReference type="NCBI Taxonomy" id="1637645"/>
    <lineage>
        <taxon>Bacteria</taxon>
        <taxon>Bacillati</taxon>
        <taxon>Cyanobacteriota</taxon>
        <taxon>Cyanophyceae</taxon>
        <taxon>Oscillatoriophycideae</taxon>
        <taxon>Oscillatoriales</taxon>
        <taxon>Sirenicapillariaceae</taxon>
        <taxon>Limnoraphis</taxon>
    </lineage>
</organism>
<proteinExistence type="predicted"/>
<accession>A0A0F5YCY3</accession>
<sequence length="508" mass="56706">MTQFQAKPHNWLKNSEPVDRVAIALMIVLTVLIGMMLLSGDRSTPKVREFSWNNKHISALDTGFILTFNRPMNRESVERNLRIDPPLPGKISWAGRRMAYTLVEPAPYGTPYSVQLKDASDQLYAGNTGQVIEPFTGYFRTRDRAFAYIGVTGDQQGRLILVNLSQESPQPIALTPDDLVVLEFEPYPDSDQILFSAISRKDQAQGKFESQLYTVTTGVNPNSPQQQQPKRSQPQGVVKLLLDSQNYRNLKFDLSPNGQRIVVQRVSKKNPADSGPWIIESGDSPEPLKTEGGDFLIGPDSQSLLIAQGPDLTTILPLEPGSEPLEFLPRYGQVLGFANDGSAAVMVRFNQDGTRSLFLVNNQGEERELYRTPPFGNILNAQFDPSNTLLFCLLTELLDEQQEYKEQPYIAVIDLESSELAPLVILPNQQEINMSLSPDGLALLFDQTVIKSQQNSQESENSARSSGGDAIITSRLWILPLEILSDPTQSEIKPEELPFFGFNPRWLP</sequence>
<evidence type="ECO:0008006" key="4">
    <source>
        <dbReference type="Google" id="ProtNLM"/>
    </source>
</evidence>
<evidence type="ECO:0000256" key="1">
    <source>
        <dbReference type="SAM" id="Phobius"/>
    </source>
</evidence>
<keyword evidence="1" id="KW-0812">Transmembrane</keyword>
<feature type="transmembrane region" description="Helical" evidence="1">
    <location>
        <begin position="20"/>
        <end position="38"/>
    </location>
</feature>
<dbReference type="EMBL" id="LATL02000009">
    <property type="protein sequence ID" value="KKD36769.1"/>
    <property type="molecule type" value="Genomic_DNA"/>
</dbReference>